<gene>
    <name evidence="2" type="ORF">TPC1_16400</name>
</gene>
<accession>A0A146K8I8</accession>
<name>A0A146K8I8_9EUKA</name>
<evidence type="ECO:0000256" key="1">
    <source>
        <dbReference type="SAM" id="Coils"/>
    </source>
</evidence>
<reference evidence="2" key="1">
    <citation type="submission" date="2015-07" db="EMBL/GenBank/DDBJ databases">
        <title>Adaptation to a free-living lifestyle via gene acquisitions in the diplomonad Trepomonas sp. PC1.</title>
        <authorList>
            <person name="Xu F."/>
            <person name="Jerlstrom-Hultqvist J."/>
            <person name="Kolisko M."/>
            <person name="Simpson A.G.B."/>
            <person name="Roger A.J."/>
            <person name="Svard S.G."/>
            <person name="Andersson J.O."/>
        </authorList>
    </citation>
    <scope>NUCLEOTIDE SEQUENCE</scope>
    <source>
        <strain evidence="2">PC1</strain>
    </source>
</reference>
<organism evidence="2">
    <name type="scientific">Trepomonas sp. PC1</name>
    <dbReference type="NCBI Taxonomy" id="1076344"/>
    <lineage>
        <taxon>Eukaryota</taxon>
        <taxon>Metamonada</taxon>
        <taxon>Diplomonadida</taxon>
        <taxon>Hexamitidae</taxon>
        <taxon>Hexamitinae</taxon>
        <taxon>Trepomonas</taxon>
    </lineage>
</organism>
<protein>
    <submittedName>
        <fullName evidence="2">Liver stage antigen, related</fullName>
    </submittedName>
</protein>
<dbReference type="EMBL" id="GDID01004755">
    <property type="protein sequence ID" value="JAP91851.1"/>
    <property type="molecule type" value="Transcribed_RNA"/>
</dbReference>
<feature type="coiled-coil region" evidence="1">
    <location>
        <begin position="191"/>
        <end position="424"/>
    </location>
</feature>
<keyword evidence="1" id="KW-0175">Coiled coil</keyword>
<sequence length="462" mass="54639">MNEAFFKLLEKNSVERNEFHEKFNYFLEHNAEVQNGEIFIEPYSILQLIEFVNSIYTYHSESIKAKDLAMLKMQNQLSSQIACTCEEQQKVKLLQNQFDEMIRVKHDIKQDFLKQVTQAKVENLQLKDKLEMTENQLIHSQGRHESTMQKLHELTEDHCLCTQKMEDLKQEIQRLQESEIQKKFSILSEGCKQHQIELQKLQEKLQSEETLVLELKKDKQQLRSDAEQLKQQQSLLQKQKQDAESDLAKIKLENKNLAQELLNCQTKWKKADSAQELLEQTVQKLNFQSQQQNSAISKQKQQIEVLELQNENLSQQAQIYQQQDAQKYQLINDQLLQIQSTNFQLTQVQVAFAKQQAENEHLKQQIRDLAGENDVLTKNQAKVDFKIEEYEEKLQIAFDQTQKLENELKQLGDLRETLQKMLESDDLVKAVSKMINERLKFYQKEKTLLDEIEVMKCNMERK</sequence>
<proteinExistence type="predicted"/>
<dbReference type="AlphaFoldDB" id="A0A146K8I8"/>
<evidence type="ECO:0000313" key="2">
    <source>
        <dbReference type="EMBL" id="JAP91851.1"/>
    </source>
</evidence>